<dbReference type="AlphaFoldDB" id="A0A8J2BPA4"/>
<dbReference type="Proteomes" id="UP000663859">
    <property type="component" value="Unassembled WGS sequence"/>
</dbReference>
<organism evidence="1 2">
    <name type="scientific">Candidatus Methylacidithermus pantelleriae</name>
    <dbReference type="NCBI Taxonomy" id="2744239"/>
    <lineage>
        <taxon>Bacteria</taxon>
        <taxon>Pseudomonadati</taxon>
        <taxon>Verrucomicrobiota</taxon>
        <taxon>Methylacidiphilae</taxon>
        <taxon>Methylacidiphilales</taxon>
        <taxon>Methylacidiphilaceae</taxon>
        <taxon>Candidatus Methylacidithermus</taxon>
    </lineage>
</organism>
<dbReference type="EMBL" id="CAJNOB010000034">
    <property type="protein sequence ID" value="CAF0700781.1"/>
    <property type="molecule type" value="Genomic_DNA"/>
</dbReference>
<protein>
    <submittedName>
        <fullName evidence="1">Uncharacterized protein</fullName>
    </submittedName>
</protein>
<reference evidence="1" key="1">
    <citation type="submission" date="2021-02" db="EMBL/GenBank/DDBJ databases">
        <authorList>
            <person name="Cremers G."/>
            <person name="Picone N."/>
        </authorList>
    </citation>
    <scope>NUCLEOTIDE SEQUENCE</scope>
    <source>
        <strain evidence="1">PQ17</strain>
    </source>
</reference>
<gene>
    <name evidence="1" type="ORF">MPNT_40031</name>
</gene>
<proteinExistence type="predicted"/>
<keyword evidence="2" id="KW-1185">Reference proteome</keyword>
<evidence type="ECO:0000313" key="2">
    <source>
        <dbReference type="Proteomes" id="UP000663859"/>
    </source>
</evidence>
<evidence type="ECO:0000313" key="1">
    <source>
        <dbReference type="EMBL" id="CAF0700781.1"/>
    </source>
</evidence>
<accession>A0A8J2BPA4</accession>
<comment type="caution">
    <text evidence="1">The sequence shown here is derived from an EMBL/GenBank/DDBJ whole genome shotgun (WGS) entry which is preliminary data.</text>
</comment>
<name>A0A8J2BPA4_9BACT</name>
<sequence>MRVLAGASQEIQSGACSACPVGGQWTASRAFFLENAEIGRY</sequence>